<dbReference type="Gene3D" id="2.60.120.380">
    <property type="match status" value="1"/>
</dbReference>
<accession>A0ABY7FM94</accession>
<dbReference type="NCBIfam" id="TIGR03696">
    <property type="entry name" value="Rhs_assc_core"/>
    <property type="match status" value="1"/>
</dbReference>
<dbReference type="InterPro" id="IPR013783">
    <property type="entry name" value="Ig-like_fold"/>
</dbReference>
<keyword evidence="5" id="KW-0245">EGF-like domain</keyword>
<keyword evidence="4" id="KW-0966">Cell projection</keyword>
<dbReference type="SMART" id="SM00179">
    <property type="entry name" value="EGF_CA"/>
    <property type="match status" value="1"/>
</dbReference>
<keyword evidence="6" id="KW-0812">Transmembrane</keyword>
<dbReference type="PROSITE" id="PS00010">
    <property type="entry name" value="ASX_HYDROXYL"/>
    <property type="match status" value="1"/>
</dbReference>
<feature type="non-terminal residue" evidence="8">
    <location>
        <position position="1"/>
    </location>
</feature>
<keyword evidence="9" id="KW-1185">Reference proteome</keyword>
<dbReference type="InterPro" id="IPR050708">
    <property type="entry name" value="T6SS_VgrG/RHS"/>
</dbReference>
<evidence type="ECO:0000256" key="2">
    <source>
        <dbReference type="ARBA" id="ARBA00022737"/>
    </source>
</evidence>
<comment type="subcellular location">
    <subcellularLocation>
        <location evidence="1">Cell projection</location>
    </subcellularLocation>
</comment>
<sequence length="3337" mass="372099">GTTIGGTGDIECNDNCAGSIGKLFYSCTDYSISEDWSSGRVGDIDGDIVRCRWADTSEECGEVCHGLPNAELDNVTCSITYSAIYATGWYAVAIQVEDFVTFSSVNALSSIPVQFLIFVYTANENETCGQSMVFINPTPPDDAISEIKTTSPLGMTKSSLYQISPTEWAVNITYSPPNDSDVSNVFCFNAKESSGLEGDKRCITLLTGVAPPAIVEGSQSPTNVVYPGQRTWSLALNNSKFTRATRQSFINLYSDNNILMENIPASNRERVTLNQNNRTLTFYTTTILTEKQTYYFTFDFGIVKGVTLCGAESPAIDDHSFWRIKIHTTPPVLIMQRTPPTISNSTRESFQWTCTYPCNVACNVRTNDQTFQVNCNRKGVVWTLPSTDSNVTYTLDISATDTVGNEIRVKYNWTTDFGKPTITICDKGQSFTMECNSDTKPETICNATASDNMDPLPQLSYTDTSTGSCERSSKRLADVLHNGGIDKQHNYTVSRAVNIPEFITGDYFILVETDVYDNVYEFLGEDNNVSPMQNSLYVALTPPPDLKITSILTPPLWTTGDTVNISWTVQNIGSETPHSQRYWTDLLVLTSGSNTIIASLLRSHYGSLSVDETYTSTVTFYVVPALPTDKYTLHVTADNRNYLFEYLNEANNEIIQQVTVQQALPDLSVEYFNVTIRYETNRTLINADWSVHNVGIGKTVRSQWFDTISVKTQNQNYFTELQTFQNKHGLLPNESYDSNATIDLPFNVYGDVVFKLTTDLDPSSSGDGYLLNNVKTHSTINIQLRAADLTITAVMLSKYVQAGKGVSITYTVQNVGSLDINSTKWTDRIYISDTIGNLQAILNLNTSLALQADLNKNKTYSKTIGFSLPNEMSGQYYLTVIVNDNAMIFEGPNTENNIVKRELNVEAALSADLYVKKIKANAISFATEEYIVSVEWEVQNIGNSMDTRHEWQDAVFYKHIDSDFNVLNTFKIKHALESQDFYQKKETVVLPSKFSGNIFICVQTVFSGELYEANSTANNVLCSISPITIQMASPPTLSANIGEITSLSDNGTFETGSFVKITYSVENTGESRTSMSSWIDSVYISNVNVESVSDLKRIGWHVKDIVHIGALGTGQKYTATSTFQLPMTFSGRPRIYIVSNNTANDGTGENNTDETTGLAKSPILELSYVLPNLQIVSNIKLPSLHGGQPVIVEYQIVNTGNTSVLGNWFDSVYLSEDIILDAFDYKLKSELRLTTLRPNDSVNVNISFILPVDLQTKTYMLAIVCDSRDEIFEVNENDNEFRIDFRLEARLSTDIAVISVNAPAFSSFGSDMNVKWEIVNNGSKSAQGYKCDSVYLSDNEVWDITDMQIGKPKCSFFTLEANSSSQLSESVSASTPQVAANEYNTLVKSRSNVIDINQENNVAITLQKTRIIYDTINVGETVNRNLVGSLVLRVVNVTDDETLMITVSSNSSINVYLKGGSPATFYDFDISSDDPTSSSQVITFPNTENGDYYLLIESSNIKTGGKQSLAISVKYAVFEIIDIYPRMLIPNAQTTLKIKGAMFSSDMHASIYYNNTSDNNFIAKQTLVFTSGLAYSTFHIPEAASTGPITFQLSSLSLNKTIYYENLLIQNGVKGYISAYKESPGRLRVGETGTFLIRIQNLGDSDVNVPILNVEALGDGSFQLQDDTREEFFRKQYLLFCISDDGPSGILLAKDYCQLDLNVRQDDTQVNFASLSMQVWEITQNERSVNPFMQSKNNLRPSHYDENAWDRVWNNFLTLTGNTSLSMGKKMSSVLNEMSVAGRRVRPTLDNAEVVLTLHKEDFLFLKGDEHVYLHQTLGTLTRTDSGFTLRRQDDGNEYVFDRETLKLKHVASLTDGSWLNLEYDQSLLTTIRHSEGSYVVVRYNVRNRIQSMELLNGTANEKVVYEYDFKGELLTSVRTNSDSTTYTYNPDNSLNTISFDDGTRFEFDYNDLGHVKSRRYFISDKEVDRQEYLYTNGGMLSVHSWPAATGYNLTYSESGEIIATHRLGFLPDTVVTTKSTQINYEGDHIVTKRTFGVNSILIEDGNRDSIKAEFNNLGQLIQFKDGRENVYEISVNSNGSIDTVTFPDGTNKTYTYFQNGHQTMTQTGAVNVYEFDENNRLVLKNIGDNMIASYEYDNNGNLERARNSLGEVVISYSDTNVASVAYPDKTINYRYNARNQIREISTNDGYLVKYDFNDLGQMTRVLRENDVVLVTAEYNENGKLKKKTLGNNAYTVYDYDPSSTLLTSLKNFFPNGSLASHFTYTYSIRNRRIAVTSQDGTWKFQYDKAGQVTSMIDPHGNVTRYNYDASKNRQSVSTNNFEVQNTINEMNQYVKYGSTSYDHDKNGNLIQKNGSSGNEVFKYDEENRLVAFHSNGTTCSFKYDAFGHLHSKQCNGRATRYVANIQGLYGADIIEQIESINGVGSTVRFYHGDEKLGLIASTYDNGNVNYFMSVVNVLSENGALVNSYQRDPFGNAIASLENVPSIFTFVGQWGVVDIKEIPDVFYMRTRFYDSDTGRFMSPDTFGLGAHSKNFYAYCANNPVSYKDPKGTCPWCLLMLRTAAKGAVTSVVKYGLTTPRNEWTWGGAAGAAVEGAINGAVKPFKKILPGWAKDVISDVANVAGTATQKLIDDEPYSLRDAAEDFGNKQLDRAQDKLEEKFPLFKKFNKICGAVEKYSGYSGAPCDWKDRIKDFFDKLLDDIINWIQSRDPNDMLGPDGYGPARFISKDLTLKYTIRFENDANATAPAQRVYVEHKYSEHLDARHFVLGKFGFGNLTKEMPIRSKIYQIDDRYPIINGSIVPGTESRDSVTLALRALDSGSGVQRIDLFKREGESITLYKSNITEAIFVLPLETNLPQTILPVAVDFVGNRIDLQDIDQESAITVNVTIETTTPPVEPPVLEVRSTPGYAREPIELQISARNISGVFEDLSIIISDIPPNTLFSKGVLKGDGNLYIDASKFGYINMTTDQYGEIDLKITVMQTIIDQNLSRSTVLRLLIHPYFETVSVQFTACLAEDKNNSVMFSSSVSFVGISNTEITQNISFTLPHVVSLMLPTWVHPLERYNKDSVYQIDTKVALGHLQITRPYKPFNTSVIVRVQPDGVPLKEFVFEFQVGSECSEGSCDCVENHTLECSPIFKQCNCNQAWQGDRCETDVNECTQPTICLSMPNSSCRNREWGYDCLCVEGYDLQNDTCIGNGKGNITTTTSPQTTEPPVSGSLIVQHDVLVKDEEQALQELSLAIVELLTFTDSNSSGIMLDGEQIAVENVRLGSSNDYKVIIIALGVTCACVGLVIVVVVAVRKSRQSAKDVNLNSGIYEADNNGRENVPAFHNPAYGED</sequence>
<reference evidence="8" key="1">
    <citation type="submission" date="2022-11" db="EMBL/GenBank/DDBJ databases">
        <title>Centuries of genome instability and evolution in soft-shell clam transmissible cancer (bioRxiv).</title>
        <authorList>
            <person name="Hart S.F.M."/>
            <person name="Yonemitsu M.A."/>
            <person name="Giersch R.M."/>
            <person name="Beal B.F."/>
            <person name="Arriagada G."/>
            <person name="Davis B.W."/>
            <person name="Ostrander E.A."/>
            <person name="Goff S.P."/>
            <person name="Metzger M.J."/>
        </authorList>
    </citation>
    <scope>NUCLEOTIDE SEQUENCE</scope>
    <source>
        <strain evidence="8">MELC-2E11</strain>
        <tissue evidence="8">Siphon/mantle</tissue>
    </source>
</reference>
<dbReference type="PROSITE" id="PS50026">
    <property type="entry name" value="EGF_3"/>
    <property type="match status" value="1"/>
</dbReference>
<dbReference type="PROSITE" id="PS01187">
    <property type="entry name" value="EGF_CA"/>
    <property type="match status" value="1"/>
</dbReference>
<evidence type="ECO:0000256" key="1">
    <source>
        <dbReference type="ARBA" id="ARBA00004316"/>
    </source>
</evidence>
<dbReference type="Pfam" id="PF25023">
    <property type="entry name" value="TEN_YD-shell"/>
    <property type="match status" value="2"/>
</dbReference>
<organism evidence="8 9">
    <name type="scientific">Mya arenaria</name>
    <name type="common">Soft-shell clam</name>
    <dbReference type="NCBI Taxonomy" id="6604"/>
    <lineage>
        <taxon>Eukaryota</taxon>
        <taxon>Metazoa</taxon>
        <taxon>Spiralia</taxon>
        <taxon>Lophotrochozoa</taxon>
        <taxon>Mollusca</taxon>
        <taxon>Bivalvia</taxon>
        <taxon>Autobranchia</taxon>
        <taxon>Heteroconchia</taxon>
        <taxon>Euheterodonta</taxon>
        <taxon>Imparidentia</taxon>
        <taxon>Neoheterodontei</taxon>
        <taxon>Myida</taxon>
        <taxon>Myoidea</taxon>
        <taxon>Myidae</taxon>
        <taxon>Mya</taxon>
    </lineage>
</organism>
<dbReference type="InterPro" id="IPR022385">
    <property type="entry name" value="Rhs_assc_core"/>
</dbReference>
<dbReference type="NCBIfam" id="TIGR01643">
    <property type="entry name" value="YD_repeat_2x"/>
    <property type="match status" value="2"/>
</dbReference>
<comment type="caution">
    <text evidence="5">Lacks conserved residue(s) required for the propagation of feature annotation.</text>
</comment>
<keyword evidence="6" id="KW-1133">Transmembrane helix</keyword>
<dbReference type="InterPro" id="IPR000152">
    <property type="entry name" value="EGF-type_Asp/Asn_hydroxyl_site"/>
</dbReference>
<dbReference type="InterPro" id="IPR018097">
    <property type="entry name" value="EGF_Ca-bd_CS"/>
</dbReference>
<feature type="domain" description="EGF-like" evidence="7">
    <location>
        <begin position="3154"/>
        <end position="3195"/>
    </location>
</feature>
<evidence type="ECO:0000259" key="7">
    <source>
        <dbReference type="PROSITE" id="PS50026"/>
    </source>
</evidence>
<keyword evidence="3 5" id="KW-1015">Disulfide bond</keyword>
<dbReference type="Gene3D" id="2.10.25.10">
    <property type="entry name" value="Laminin"/>
    <property type="match status" value="1"/>
</dbReference>
<feature type="disulfide bond" evidence="5">
    <location>
        <begin position="3164"/>
        <end position="3181"/>
    </location>
</feature>
<dbReference type="Pfam" id="PF07705">
    <property type="entry name" value="CARDB"/>
    <property type="match status" value="3"/>
</dbReference>
<evidence type="ECO:0000256" key="3">
    <source>
        <dbReference type="ARBA" id="ARBA00023157"/>
    </source>
</evidence>
<evidence type="ECO:0000313" key="9">
    <source>
        <dbReference type="Proteomes" id="UP001164746"/>
    </source>
</evidence>
<dbReference type="InterPro" id="IPR011635">
    <property type="entry name" value="CARDB"/>
</dbReference>
<dbReference type="InterPro" id="IPR001881">
    <property type="entry name" value="EGF-like_Ca-bd_dom"/>
</dbReference>
<feature type="transmembrane region" description="Helical" evidence="6">
    <location>
        <begin position="3277"/>
        <end position="3299"/>
    </location>
</feature>
<dbReference type="Proteomes" id="UP001164746">
    <property type="component" value="Chromosome 13"/>
</dbReference>
<evidence type="ECO:0000313" key="8">
    <source>
        <dbReference type="EMBL" id="WAR23257.1"/>
    </source>
</evidence>
<dbReference type="CDD" id="cd00054">
    <property type="entry name" value="EGF_CA"/>
    <property type="match status" value="1"/>
</dbReference>
<evidence type="ECO:0000256" key="4">
    <source>
        <dbReference type="ARBA" id="ARBA00023273"/>
    </source>
</evidence>
<dbReference type="PROSITE" id="PS01186">
    <property type="entry name" value="EGF_2"/>
    <property type="match status" value="1"/>
</dbReference>
<protein>
    <submittedName>
        <fullName evidence="8">WAPA-like protein</fullName>
    </submittedName>
</protein>
<keyword evidence="2" id="KW-0677">Repeat</keyword>
<dbReference type="InterPro" id="IPR006530">
    <property type="entry name" value="YD"/>
</dbReference>
<dbReference type="EMBL" id="CP111024">
    <property type="protein sequence ID" value="WAR23257.1"/>
    <property type="molecule type" value="Genomic_DNA"/>
</dbReference>
<proteinExistence type="predicted"/>
<dbReference type="PANTHER" id="PTHR32305">
    <property type="match status" value="1"/>
</dbReference>
<gene>
    <name evidence="8" type="ORF">MAR_036926</name>
</gene>
<evidence type="ECO:0000256" key="6">
    <source>
        <dbReference type="SAM" id="Phobius"/>
    </source>
</evidence>
<keyword evidence="6" id="KW-0472">Membrane</keyword>
<dbReference type="Gene3D" id="2.60.40.10">
    <property type="entry name" value="Immunoglobulins"/>
    <property type="match status" value="3"/>
</dbReference>
<dbReference type="PANTHER" id="PTHR32305:SF15">
    <property type="entry name" value="PROTEIN RHSA-RELATED"/>
    <property type="match status" value="1"/>
</dbReference>
<dbReference type="Gene3D" id="2.180.10.10">
    <property type="entry name" value="RHS repeat-associated core"/>
    <property type="match status" value="2"/>
</dbReference>
<dbReference type="InterPro" id="IPR000742">
    <property type="entry name" value="EGF"/>
</dbReference>
<evidence type="ECO:0000256" key="5">
    <source>
        <dbReference type="PROSITE-ProRule" id="PRU00076"/>
    </source>
</evidence>
<dbReference type="InterPro" id="IPR056823">
    <property type="entry name" value="TEN-like_YD-shell"/>
</dbReference>
<name>A0ABY7FM94_MYAAR</name>